<evidence type="ECO:0000313" key="9">
    <source>
        <dbReference type="Proteomes" id="UP000034894"/>
    </source>
</evidence>
<dbReference type="Pfam" id="PF02899">
    <property type="entry name" value="Phage_int_SAM_1"/>
    <property type="match status" value="1"/>
</dbReference>
<dbReference type="EMBL" id="LCFP01000011">
    <property type="protein sequence ID" value="KKS96366.1"/>
    <property type="molecule type" value="Genomic_DNA"/>
</dbReference>
<name>A0A0G1FMY1_9BACT</name>
<accession>A0A0G1FMY1</accession>
<sequence>MKKNSLHNQIVEFLSYKYDLENASSKTKLAYLHDLLGKFLPFLEKRSIFDASAITQKDIEDFLLEVKNHSKNGSTANMNRKLACIKSFFNFLLKRNKVKNNPASEIKSPKNHSTAISYLSEDEQVRLITTVKETATPFYRDRDLAILKLFLGTGIRVSELINLKVKEIEFRTKGTGYIRVKRKGGDENLVPVNLKVLFAIKTYLGKRQELKPEQYVFLSKNLQQMRQNTVYYLVKHYLHAAGIEKKKWGPHILRHTVGVTLRRRGVDIATIQHLLGHRKLETTSVYLNVESQDLEKAVQLL</sequence>
<comment type="caution">
    <text evidence="8">The sequence shown here is derived from an EMBL/GenBank/DDBJ whole genome shotgun (WGS) entry which is preliminary data.</text>
</comment>
<dbReference type="Gene3D" id="1.10.443.10">
    <property type="entry name" value="Intergrase catalytic core"/>
    <property type="match status" value="1"/>
</dbReference>
<keyword evidence="3 5" id="KW-0238">DNA-binding</keyword>
<dbReference type="InterPro" id="IPR013762">
    <property type="entry name" value="Integrase-like_cat_sf"/>
</dbReference>
<dbReference type="STRING" id="1618443.UV73_C0011G0038"/>
<dbReference type="GO" id="GO:0003677">
    <property type="term" value="F:DNA binding"/>
    <property type="evidence" value="ECO:0007669"/>
    <property type="project" value="UniProtKB-UniRule"/>
</dbReference>
<reference evidence="8 9" key="1">
    <citation type="journal article" date="2015" name="Nature">
        <title>rRNA introns, odd ribosomes, and small enigmatic genomes across a large radiation of phyla.</title>
        <authorList>
            <person name="Brown C.T."/>
            <person name="Hug L.A."/>
            <person name="Thomas B.C."/>
            <person name="Sharon I."/>
            <person name="Castelle C.J."/>
            <person name="Singh A."/>
            <person name="Wilkins M.J."/>
            <person name="Williams K.H."/>
            <person name="Banfield J.F."/>
        </authorList>
    </citation>
    <scope>NUCLEOTIDE SEQUENCE [LARGE SCALE GENOMIC DNA]</scope>
</reference>
<comment type="similarity">
    <text evidence="1">Belongs to the 'phage' integrase family.</text>
</comment>
<organism evidence="8 9">
    <name type="scientific">Candidatus Gottesmanbacteria bacterium GW2011_GWA2_43_14</name>
    <dbReference type="NCBI Taxonomy" id="1618443"/>
    <lineage>
        <taxon>Bacteria</taxon>
        <taxon>Candidatus Gottesmaniibacteriota</taxon>
    </lineage>
</organism>
<dbReference type="InterPro" id="IPR050090">
    <property type="entry name" value="Tyrosine_recombinase_XerCD"/>
</dbReference>
<dbReference type="AlphaFoldDB" id="A0A0G1FMY1"/>
<evidence type="ECO:0000313" key="8">
    <source>
        <dbReference type="EMBL" id="KKS96366.1"/>
    </source>
</evidence>
<dbReference type="InterPro" id="IPR010998">
    <property type="entry name" value="Integrase_recombinase_N"/>
</dbReference>
<evidence type="ECO:0000256" key="2">
    <source>
        <dbReference type="ARBA" id="ARBA00022908"/>
    </source>
</evidence>
<dbReference type="Proteomes" id="UP000034894">
    <property type="component" value="Unassembled WGS sequence"/>
</dbReference>
<feature type="domain" description="Tyr recombinase" evidence="6">
    <location>
        <begin position="114"/>
        <end position="299"/>
    </location>
</feature>
<dbReference type="InterPro" id="IPR004107">
    <property type="entry name" value="Integrase_SAM-like_N"/>
</dbReference>
<dbReference type="InterPro" id="IPR044068">
    <property type="entry name" value="CB"/>
</dbReference>
<evidence type="ECO:0000256" key="3">
    <source>
        <dbReference type="ARBA" id="ARBA00023125"/>
    </source>
</evidence>
<dbReference type="GO" id="GO:0006310">
    <property type="term" value="P:DNA recombination"/>
    <property type="evidence" value="ECO:0007669"/>
    <property type="project" value="UniProtKB-KW"/>
</dbReference>
<evidence type="ECO:0000256" key="5">
    <source>
        <dbReference type="PROSITE-ProRule" id="PRU01248"/>
    </source>
</evidence>
<dbReference type="PATRIC" id="fig|1618443.3.peg.1313"/>
<dbReference type="Pfam" id="PF00589">
    <property type="entry name" value="Phage_integrase"/>
    <property type="match status" value="1"/>
</dbReference>
<dbReference type="PROSITE" id="PS51900">
    <property type="entry name" value="CB"/>
    <property type="match status" value="1"/>
</dbReference>
<dbReference type="SUPFAM" id="SSF56349">
    <property type="entry name" value="DNA breaking-rejoining enzymes"/>
    <property type="match status" value="1"/>
</dbReference>
<dbReference type="PROSITE" id="PS51898">
    <property type="entry name" value="TYR_RECOMBINASE"/>
    <property type="match status" value="1"/>
</dbReference>
<dbReference type="GO" id="GO:0015074">
    <property type="term" value="P:DNA integration"/>
    <property type="evidence" value="ECO:0007669"/>
    <property type="project" value="UniProtKB-KW"/>
</dbReference>
<dbReference type="PANTHER" id="PTHR30349">
    <property type="entry name" value="PHAGE INTEGRASE-RELATED"/>
    <property type="match status" value="1"/>
</dbReference>
<keyword evidence="2" id="KW-0229">DNA integration</keyword>
<dbReference type="InterPro" id="IPR011010">
    <property type="entry name" value="DNA_brk_join_enz"/>
</dbReference>
<keyword evidence="4" id="KW-0233">DNA recombination</keyword>
<dbReference type="PANTHER" id="PTHR30349:SF41">
    <property type="entry name" value="INTEGRASE_RECOMBINASE PROTEIN MJ0367-RELATED"/>
    <property type="match status" value="1"/>
</dbReference>
<gene>
    <name evidence="8" type="ORF">UV73_C0011G0038</name>
</gene>
<evidence type="ECO:0000259" key="7">
    <source>
        <dbReference type="PROSITE" id="PS51900"/>
    </source>
</evidence>
<dbReference type="InterPro" id="IPR002104">
    <property type="entry name" value="Integrase_catalytic"/>
</dbReference>
<evidence type="ECO:0000259" key="6">
    <source>
        <dbReference type="PROSITE" id="PS51898"/>
    </source>
</evidence>
<evidence type="ECO:0000256" key="1">
    <source>
        <dbReference type="ARBA" id="ARBA00008857"/>
    </source>
</evidence>
<dbReference type="Gene3D" id="1.10.150.130">
    <property type="match status" value="1"/>
</dbReference>
<feature type="domain" description="Core-binding (CB)" evidence="7">
    <location>
        <begin position="4"/>
        <end position="93"/>
    </location>
</feature>
<proteinExistence type="inferred from homology"/>
<evidence type="ECO:0000256" key="4">
    <source>
        <dbReference type="ARBA" id="ARBA00023172"/>
    </source>
</evidence>
<protein>
    <submittedName>
        <fullName evidence="8">Tyrosine recombinase XerD subunit, integrase/recombinase XerD</fullName>
    </submittedName>
</protein>